<dbReference type="InterPro" id="IPR027417">
    <property type="entry name" value="P-loop_NTPase"/>
</dbReference>
<dbReference type="InterPro" id="IPR042197">
    <property type="entry name" value="Apaf_helical"/>
</dbReference>
<dbReference type="Proteomes" id="UP000806378">
    <property type="component" value="Unassembled WGS sequence"/>
</dbReference>
<dbReference type="FunFam" id="3.40.50.300:FF:001091">
    <property type="entry name" value="Probable disease resistance protein At1g61300"/>
    <property type="match status" value="1"/>
</dbReference>
<dbReference type="GO" id="GO:0051707">
    <property type="term" value="P:response to other organism"/>
    <property type="evidence" value="ECO:0007669"/>
    <property type="project" value="UniProtKB-ARBA"/>
</dbReference>
<evidence type="ECO:0000256" key="4">
    <source>
        <dbReference type="ARBA" id="ARBA00022821"/>
    </source>
</evidence>
<keyword evidence="2" id="KW-0677">Repeat</keyword>
<protein>
    <submittedName>
        <fullName evidence="10">Uncharacterized protein</fullName>
    </submittedName>
</protein>
<dbReference type="Gene3D" id="1.10.8.430">
    <property type="entry name" value="Helical domain of apoptotic protease-activating factors"/>
    <property type="match status" value="1"/>
</dbReference>
<feature type="domain" description="NB-ARC" evidence="6">
    <location>
        <begin position="190"/>
        <end position="351"/>
    </location>
</feature>
<dbReference type="Pfam" id="PF18052">
    <property type="entry name" value="Rx_N"/>
    <property type="match status" value="1"/>
</dbReference>
<evidence type="ECO:0000256" key="1">
    <source>
        <dbReference type="ARBA" id="ARBA00022614"/>
    </source>
</evidence>
<comment type="caution">
    <text evidence="10">The sequence shown here is derived from an EMBL/GenBank/DDBJ whole genome shotgun (WGS) entry which is preliminary data.</text>
</comment>
<evidence type="ECO:0000259" key="9">
    <source>
        <dbReference type="Pfam" id="PF25019"/>
    </source>
</evidence>
<evidence type="ECO:0000259" key="6">
    <source>
        <dbReference type="Pfam" id="PF00931"/>
    </source>
</evidence>
<dbReference type="OrthoDB" id="25838at2759"/>
<dbReference type="InterPro" id="IPR056789">
    <property type="entry name" value="LRR_R13L1-DRL21"/>
</dbReference>
<dbReference type="FunFam" id="1.10.10.10:FF:000322">
    <property type="entry name" value="Probable disease resistance protein At1g63360"/>
    <property type="match status" value="1"/>
</dbReference>
<evidence type="ECO:0000256" key="2">
    <source>
        <dbReference type="ARBA" id="ARBA00022737"/>
    </source>
</evidence>
<evidence type="ECO:0000259" key="8">
    <source>
        <dbReference type="Pfam" id="PF23559"/>
    </source>
</evidence>
<organism evidence="10 11">
    <name type="scientific">Corymbia citriodora subsp. variegata</name>
    <dbReference type="NCBI Taxonomy" id="360336"/>
    <lineage>
        <taxon>Eukaryota</taxon>
        <taxon>Viridiplantae</taxon>
        <taxon>Streptophyta</taxon>
        <taxon>Embryophyta</taxon>
        <taxon>Tracheophyta</taxon>
        <taxon>Spermatophyta</taxon>
        <taxon>Magnoliopsida</taxon>
        <taxon>eudicotyledons</taxon>
        <taxon>Gunneridae</taxon>
        <taxon>Pentapetalae</taxon>
        <taxon>rosids</taxon>
        <taxon>malvids</taxon>
        <taxon>Myrtales</taxon>
        <taxon>Myrtaceae</taxon>
        <taxon>Myrtoideae</taxon>
        <taxon>Eucalypteae</taxon>
        <taxon>Corymbia</taxon>
    </lineage>
</organism>
<evidence type="ECO:0000256" key="5">
    <source>
        <dbReference type="ARBA" id="ARBA00022840"/>
    </source>
</evidence>
<evidence type="ECO:0000313" key="11">
    <source>
        <dbReference type="Proteomes" id="UP000806378"/>
    </source>
</evidence>
<dbReference type="Pfam" id="PF23559">
    <property type="entry name" value="WHD_DRP"/>
    <property type="match status" value="1"/>
</dbReference>
<feature type="domain" description="R13L1/DRL21-like LRR repeat region" evidence="9">
    <location>
        <begin position="696"/>
        <end position="822"/>
    </location>
</feature>
<dbReference type="InterPro" id="IPR041118">
    <property type="entry name" value="Rx_N"/>
</dbReference>
<dbReference type="InterPro" id="IPR032675">
    <property type="entry name" value="LRR_dom_sf"/>
</dbReference>
<dbReference type="Gene3D" id="3.80.10.10">
    <property type="entry name" value="Ribonuclease Inhibitor"/>
    <property type="match status" value="4"/>
</dbReference>
<keyword evidence="3" id="KW-0547">Nucleotide-binding</keyword>
<name>A0A8T0CTJ1_CORYI</name>
<accession>A0A8T0CTJ1</accession>
<dbReference type="PRINTS" id="PR00364">
    <property type="entry name" value="DISEASERSIST"/>
</dbReference>
<keyword evidence="5" id="KW-0067">ATP-binding</keyword>
<dbReference type="SUPFAM" id="SSF52058">
    <property type="entry name" value="L domain-like"/>
    <property type="match status" value="3"/>
</dbReference>
<gene>
    <name evidence="10" type="ORF">BT93_L0796</name>
</gene>
<dbReference type="Pfam" id="PF25019">
    <property type="entry name" value="LRR_R13L1-DRL21"/>
    <property type="match status" value="1"/>
</dbReference>
<evidence type="ECO:0000256" key="3">
    <source>
        <dbReference type="ARBA" id="ARBA00022741"/>
    </source>
</evidence>
<dbReference type="SUPFAM" id="SSF52540">
    <property type="entry name" value="P-loop containing nucleoside triphosphate hydrolases"/>
    <property type="match status" value="1"/>
</dbReference>
<dbReference type="PANTHER" id="PTHR36766:SF51">
    <property type="entry name" value="DISEASE RESISTANCE RPP13-LIKE PROTEIN 1"/>
    <property type="match status" value="1"/>
</dbReference>
<dbReference type="GO" id="GO:0005524">
    <property type="term" value="F:ATP binding"/>
    <property type="evidence" value="ECO:0007669"/>
    <property type="project" value="UniProtKB-KW"/>
</dbReference>
<dbReference type="GO" id="GO:0043531">
    <property type="term" value="F:ADP binding"/>
    <property type="evidence" value="ECO:0007669"/>
    <property type="project" value="InterPro"/>
</dbReference>
<dbReference type="Pfam" id="PF00931">
    <property type="entry name" value="NB-ARC"/>
    <property type="match status" value="1"/>
</dbReference>
<dbReference type="InterPro" id="IPR058922">
    <property type="entry name" value="WHD_DRP"/>
</dbReference>
<feature type="domain" description="Disease resistance protein winged helix" evidence="8">
    <location>
        <begin position="438"/>
        <end position="505"/>
    </location>
</feature>
<reference evidence="10" key="1">
    <citation type="submission" date="2020-05" db="EMBL/GenBank/DDBJ databases">
        <title>WGS assembly of Corymbia citriodora subspecies variegata.</title>
        <authorList>
            <person name="Barry K."/>
            <person name="Hundley H."/>
            <person name="Shu S."/>
            <person name="Jenkins J."/>
            <person name="Grimwood J."/>
            <person name="Baten A."/>
        </authorList>
    </citation>
    <scope>NUCLEOTIDE SEQUENCE</scope>
    <source>
        <strain evidence="10">CV2-018</strain>
    </source>
</reference>
<dbReference type="Gramene" id="rna-gnl|WGS:JABURB|Cocit.L0796.1">
    <property type="protein sequence ID" value="cds-KAF7849439.1"/>
    <property type="gene ID" value="gene-BT93_L0796"/>
</dbReference>
<dbReference type="EMBL" id="MU089780">
    <property type="protein sequence ID" value="KAF7849439.1"/>
    <property type="molecule type" value="Genomic_DNA"/>
</dbReference>
<dbReference type="Gene3D" id="3.40.50.300">
    <property type="entry name" value="P-loop containing nucleotide triphosphate hydrolases"/>
    <property type="match status" value="1"/>
</dbReference>
<keyword evidence="4" id="KW-0611">Plant defense</keyword>
<keyword evidence="11" id="KW-1185">Reference proteome</keyword>
<dbReference type="Gene3D" id="1.10.10.10">
    <property type="entry name" value="Winged helix-like DNA-binding domain superfamily/Winged helix DNA-binding domain"/>
    <property type="match status" value="1"/>
</dbReference>
<dbReference type="InterPro" id="IPR036388">
    <property type="entry name" value="WH-like_DNA-bd_sf"/>
</dbReference>
<evidence type="ECO:0000259" key="7">
    <source>
        <dbReference type="Pfam" id="PF18052"/>
    </source>
</evidence>
<dbReference type="GO" id="GO:0006952">
    <property type="term" value="P:defense response"/>
    <property type="evidence" value="ECO:0007669"/>
    <property type="project" value="UniProtKB-KW"/>
</dbReference>
<sequence length="1410" mass="160136">MAIGEIFLGSFFQVLLDKLASMGLDYVQWEGISTTLLHKCKGILETINAVLDDAEDKQLNGDRSVKLWLDDVRDLAYDMEDLLDEFEIEATQAKLETESNTSRGRVKRKFLFFSRPCLLMSKTKFQEIDGRFEEIVKRFEEIVKRKALLNLRENGVDRSHYTNKRLPSTSLPEPEFFGREKEEVEILKLLTDEAENGDSALSIVSIIGMGGVGKTALAQRLYNDGKVSNCFEKRAWVCVSDVFDVFDITKTILCSFTEKPCEDKDLNELQIKLKDSISGKKFLVVLDDVWNEKYGEWTSLLKPFEVGAKGSKIIITTRNHRVYSITRASPYFLKELSIDNCTSLLACHALEAKNFERHPHLETISKKIAEKCRGLPLAAKILGGLLRNKENPDEWEAILNNRIWDVATGENDEVLPALKLSYVHLPSNLKRCFAYCAIFPKDYEFERDELALLWIAEGFLDGQKAKDILTSGRNCFNELVSRSFFQQSSVDTSKFFMHDLLNDLAKSIADVTCFTSGESQVMSDEMKARYASLVSQFVTSKSLRSYARMKVLRSLMLLTVQYSRDKKNISISGKVLDNLLTNLKCLRVLSLCHCDIIEVPNCVGDLKHLRYLNLSYTDIEKLPESIGALHKLQALILRGCWRLSMLPPNITNLVSLQFLDIRDTVNLQEMPLSISNLKNLIILSKFVIGSKKGSQLKELKNLPHLQGELLISKLQKVENVRDAIDANLIEKRGLSNLIFIWDKDFGNLRNDEHEEQVLHFLRLHTNLKNLTISYYGGGIFPSWLGDPSYFNIVSLCLRGCPNVGLLPPVGQLPSLRDLSLEDLNAVRMIGSEFYGTKRPFPSLTILKFEGMSAWKDWSCYAGGREEEVPFPCLRHLIVQRCPELAGTLPCQLDHLIKLEIHSCWNLNDSTSVVHLPSLCELYIRDCNKEILKWLDNLTSLTILQIANLVELFCFDSGFMSCLVKLKKLHIRSCDKLTYLWHDGDETRNLTCLQELAIYDCPRFTSFVVREGEIELPCNLERMELGDCVSLERLPSKMHTLRRLSILSCPKIRGLTIPPNDPSSDNTMSQLEYLQISHYDSPISFPFANGRLFTLKTLGVEDCKGVESLEEIAVVESLRSLDITRCMNLGSLPQCLHTLAHLTRLTISNCLALEIEDFPPLPLTLSSLTLSRCPKIKSIASCNIASCNNLTYVEIGSCPALKIEDFPPLPITLSHLGLYACPNIKSLPNQWHHLTSLRSLKIVRCENITCFPEGGLPPNLQSFFIWGCDNMKQPVREWGLSMLTSLERLDMDGSSMGGEGDKVWFPSVEDDKEDAWRLLFPSSLTYLHLSHMRNVERLSNGLRNHLSSLQQLWIEYCLKLRDLPEDGLPLSLHELWIQGCSKLTGDYRPHIQEIPRIAIDNHPIWGIDSSM</sequence>
<dbReference type="InterPro" id="IPR002182">
    <property type="entry name" value="NB-ARC"/>
</dbReference>
<evidence type="ECO:0000313" key="10">
    <source>
        <dbReference type="EMBL" id="KAF7849439.1"/>
    </source>
</evidence>
<dbReference type="PANTHER" id="PTHR36766">
    <property type="entry name" value="PLANT BROAD-SPECTRUM MILDEW RESISTANCE PROTEIN RPW8"/>
    <property type="match status" value="1"/>
</dbReference>
<proteinExistence type="predicted"/>
<dbReference type="Gene3D" id="1.20.5.4130">
    <property type="match status" value="1"/>
</dbReference>
<keyword evidence="1" id="KW-0433">Leucine-rich repeat</keyword>
<feature type="domain" description="Disease resistance N-terminal" evidence="7">
    <location>
        <begin position="14"/>
        <end position="101"/>
    </location>
</feature>